<evidence type="ECO:0000259" key="1">
    <source>
        <dbReference type="Pfam" id="PF25989"/>
    </source>
</evidence>
<feature type="domain" description="YknX-like C-terminal permuted SH3-like" evidence="1">
    <location>
        <begin position="370"/>
        <end position="435"/>
    </location>
</feature>
<dbReference type="PANTHER" id="PTHR30469:SF33">
    <property type="entry name" value="SLR1207 PROTEIN"/>
    <property type="match status" value="1"/>
</dbReference>
<comment type="caution">
    <text evidence="2">The sequence shown here is derived from an EMBL/GenBank/DDBJ whole genome shotgun (WGS) entry which is preliminary data.</text>
</comment>
<gene>
    <name evidence="2" type="ORF">GCM10010170_082450</name>
</gene>
<dbReference type="Gene3D" id="2.40.50.100">
    <property type="match status" value="1"/>
</dbReference>
<proteinExistence type="predicted"/>
<keyword evidence="3" id="KW-1185">Reference proteome</keyword>
<accession>A0ABN3HEA2</accession>
<dbReference type="InterPro" id="IPR011053">
    <property type="entry name" value="Single_hybrid_motif"/>
</dbReference>
<dbReference type="InterPro" id="IPR058637">
    <property type="entry name" value="YknX-like_C"/>
</dbReference>
<dbReference type="SUPFAM" id="SSF51230">
    <property type="entry name" value="Single hybrid motif"/>
    <property type="match status" value="1"/>
</dbReference>
<protein>
    <recommendedName>
        <fullName evidence="1">YknX-like C-terminal permuted SH3-like domain-containing protein</fullName>
    </recommendedName>
</protein>
<dbReference type="Gene3D" id="2.40.420.20">
    <property type="match status" value="1"/>
</dbReference>
<dbReference type="EMBL" id="BAAARV010000083">
    <property type="protein sequence ID" value="GAA2377486.1"/>
    <property type="molecule type" value="Genomic_DNA"/>
</dbReference>
<dbReference type="Gene3D" id="2.40.30.170">
    <property type="match status" value="1"/>
</dbReference>
<reference evidence="2 3" key="1">
    <citation type="journal article" date="2019" name="Int. J. Syst. Evol. Microbiol.">
        <title>The Global Catalogue of Microorganisms (GCM) 10K type strain sequencing project: providing services to taxonomists for standard genome sequencing and annotation.</title>
        <authorList>
            <consortium name="The Broad Institute Genomics Platform"/>
            <consortium name="The Broad Institute Genome Sequencing Center for Infectious Disease"/>
            <person name="Wu L."/>
            <person name="Ma J."/>
        </authorList>
    </citation>
    <scope>NUCLEOTIDE SEQUENCE [LARGE SCALE GENOMIC DNA]</scope>
    <source>
        <strain evidence="2 3">JCM 3272</strain>
    </source>
</reference>
<evidence type="ECO:0000313" key="3">
    <source>
        <dbReference type="Proteomes" id="UP001501444"/>
    </source>
</evidence>
<dbReference type="Proteomes" id="UP001501444">
    <property type="component" value="Unassembled WGS sequence"/>
</dbReference>
<dbReference type="PANTHER" id="PTHR30469">
    <property type="entry name" value="MULTIDRUG RESISTANCE PROTEIN MDTA"/>
    <property type="match status" value="1"/>
</dbReference>
<name>A0ABN3HEA2_9ACTN</name>
<organism evidence="2 3">
    <name type="scientific">Dactylosporangium salmoneum</name>
    <dbReference type="NCBI Taxonomy" id="53361"/>
    <lineage>
        <taxon>Bacteria</taxon>
        <taxon>Bacillati</taxon>
        <taxon>Actinomycetota</taxon>
        <taxon>Actinomycetes</taxon>
        <taxon>Micromonosporales</taxon>
        <taxon>Micromonosporaceae</taxon>
        <taxon>Dactylosporangium</taxon>
    </lineage>
</organism>
<sequence length="438" mass="43454">MALVILVSLTGASCSGHDSGIGLGTAGRADVVEVVDAPATITARAAATLTAAADGTLATLSVKPGDSVAAGQVLAVVDSPSAQQRLKEAGDALDALNRSGGGAVGVKNLSAQQKRTDDAAAKAFADARTAAGQIADAAVRTTLTTQIDLAERTYQEAAASARAVIQSVQRGLASISQAMSALTAAQRAQAQSAYDLARSTVDQLTLRAPVAGVVQLGGTSAAGAPSITDLIGAATGGQAPAATSAPTGGSPPGVDPAVPVGGKVSAGTAILTVVDVSELGLMAEVDETDVLLVEPGVTARVELDAAPGAAYEATVTSADVLPTTSARGGVAYRARLRLGAGRYDDGRAAPTPRPGMNAVAHLQVRSIRDAVTVPAAAVFNVGGKDVVWLVRDGKAVQQPVSVGVSGQDRVQVLSGVADGDQLVVRGTDKVQQGMELPG</sequence>
<dbReference type="Pfam" id="PF25989">
    <property type="entry name" value="YknX_C"/>
    <property type="match status" value="1"/>
</dbReference>
<evidence type="ECO:0000313" key="2">
    <source>
        <dbReference type="EMBL" id="GAA2377486.1"/>
    </source>
</evidence>